<evidence type="ECO:0000313" key="2">
    <source>
        <dbReference type="Proteomes" id="UP001596379"/>
    </source>
</evidence>
<keyword evidence="2" id="KW-1185">Reference proteome</keyword>
<dbReference type="EMBL" id="JBHTCC010000001">
    <property type="protein sequence ID" value="MFC7297132.1"/>
    <property type="molecule type" value="Genomic_DNA"/>
</dbReference>
<dbReference type="RefSeq" id="WP_382232304.1">
    <property type="nucleotide sequence ID" value="NZ_JBHTCC010000001.1"/>
</dbReference>
<sequence length="295" mass="34076">MKPLANAHTTFPLELTEADDRYYDYCLWEYAPVANPQGKLRSINLLNNTFASEAIGPHAAEVIAAIRQAFGMARTVWGVKQENGKISWELYFYDYDRQHRARSITQLLQVIKPWIACDLTVRESSDYFMFSIDLNYALLNEGAQMDELQMYMGNVGSTVSSGICYAVTKDAMTMKNFYFFFDARTQAREIVDKVRSSVYLDLAHFDLDTVLWPELRECQTIVVANKRTHDGVYFSRITIDQLLFFLRKMQFPTEQIAFAEQHRAGLDHLLYDVGIDYRMENGVVKVLKSAYYGVF</sequence>
<organism evidence="1 2">
    <name type="scientific">Herminiimonas aquatilis</name>
    <dbReference type="NCBI Taxonomy" id="345342"/>
    <lineage>
        <taxon>Bacteria</taxon>
        <taxon>Pseudomonadati</taxon>
        <taxon>Pseudomonadota</taxon>
        <taxon>Betaproteobacteria</taxon>
        <taxon>Burkholderiales</taxon>
        <taxon>Oxalobacteraceae</taxon>
        <taxon>Herminiimonas</taxon>
    </lineage>
</organism>
<accession>A0ABW2J1Q9</accession>
<proteinExistence type="predicted"/>
<reference evidence="2" key="1">
    <citation type="journal article" date="2019" name="Int. J. Syst. Evol. Microbiol.">
        <title>The Global Catalogue of Microorganisms (GCM) 10K type strain sequencing project: providing services to taxonomists for standard genome sequencing and annotation.</title>
        <authorList>
            <consortium name="The Broad Institute Genomics Platform"/>
            <consortium name="The Broad Institute Genome Sequencing Center for Infectious Disease"/>
            <person name="Wu L."/>
            <person name="Ma J."/>
        </authorList>
    </citation>
    <scope>NUCLEOTIDE SEQUENCE [LARGE SCALE GENOMIC DNA]</scope>
    <source>
        <strain evidence="2">CCUG 36956</strain>
    </source>
</reference>
<name>A0ABW2J1Q9_9BURK</name>
<evidence type="ECO:0000313" key="1">
    <source>
        <dbReference type="EMBL" id="MFC7297132.1"/>
    </source>
</evidence>
<comment type="caution">
    <text evidence="1">The sequence shown here is derived from an EMBL/GenBank/DDBJ whole genome shotgun (WGS) entry which is preliminary data.</text>
</comment>
<protein>
    <submittedName>
        <fullName evidence="1">Uncharacterized protein</fullName>
    </submittedName>
</protein>
<dbReference type="Proteomes" id="UP001596379">
    <property type="component" value="Unassembled WGS sequence"/>
</dbReference>
<gene>
    <name evidence="1" type="ORF">ACFQO0_01630</name>
</gene>